<evidence type="ECO:0000256" key="1">
    <source>
        <dbReference type="SAM" id="MobiDB-lite"/>
    </source>
</evidence>
<dbReference type="RefSeq" id="WP_275594053.1">
    <property type="nucleotide sequence ID" value="NZ_CP102381.1"/>
</dbReference>
<feature type="compositionally biased region" description="Basic and acidic residues" evidence="1">
    <location>
        <begin position="8"/>
        <end position="29"/>
    </location>
</feature>
<feature type="region of interest" description="Disordered" evidence="1">
    <location>
        <begin position="55"/>
        <end position="74"/>
    </location>
</feature>
<name>A0ABY8C753_9GAMM</name>
<feature type="compositionally biased region" description="Basic residues" evidence="1">
    <location>
        <begin position="30"/>
        <end position="41"/>
    </location>
</feature>
<dbReference type="EMBL" id="CP102381">
    <property type="protein sequence ID" value="WEJ61794.1"/>
    <property type="molecule type" value="Genomic_DNA"/>
</dbReference>
<gene>
    <name evidence="2" type="ORF">NR989_07175</name>
</gene>
<dbReference type="Proteomes" id="UP001222275">
    <property type="component" value="Chromosome"/>
</dbReference>
<evidence type="ECO:0000313" key="2">
    <source>
        <dbReference type="EMBL" id="WEJ61794.1"/>
    </source>
</evidence>
<dbReference type="Pfam" id="PF09831">
    <property type="entry name" value="DUF2058"/>
    <property type="match status" value="1"/>
</dbReference>
<evidence type="ECO:0000313" key="3">
    <source>
        <dbReference type="Proteomes" id="UP001222275"/>
    </source>
</evidence>
<protein>
    <submittedName>
        <fullName evidence="2">DUF2058 domain-containing protein</fullName>
    </submittedName>
</protein>
<accession>A0ABY8C753</accession>
<feature type="compositionally biased region" description="Basic and acidic residues" evidence="1">
    <location>
        <begin position="56"/>
        <end position="74"/>
    </location>
</feature>
<reference evidence="2 3" key="1">
    <citation type="submission" date="2022-06" db="EMBL/GenBank/DDBJ databases">
        <title>Thiomicrohabdus sp. nov, an obligately chemolithoautotrophic, sulfur-oxidizing bacterium isolated from beach of Guanyin Mountain. Amoy.</title>
        <authorList>
            <person name="Zhu H."/>
        </authorList>
    </citation>
    <scope>NUCLEOTIDE SEQUENCE [LARGE SCALE GENOMIC DNA]</scope>
    <source>
        <strain evidence="2 3">XGS-01</strain>
    </source>
</reference>
<dbReference type="InterPro" id="IPR018636">
    <property type="entry name" value="DUF2058"/>
</dbReference>
<sequence>MAGSLFDQLKKSGLVDDKKARKAKQEQHQQNKKNRANKAKKGQVVVSEAAQLATKAAEEKAERDRQLNKQRQQEQAKKAVQAEVRQIIESNQLKDFDGEVVYNFADGKNVKSLNVNSKTHKGLSSEKIRIARFNGAYALVDSEAAEKIEQRDKNILIPIASADDSISQEDQDYYAQFEIPDDLVW</sequence>
<organism evidence="2 3">
    <name type="scientific">Thiomicrorhabdus lithotrophica</name>
    <dbReference type="NCBI Taxonomy" id="2949997"/>
    <lineage>
        <taxon>Bacteria</taxon>
        <taxon>Pseudomonadati</taxon>
        <taxon>Pseudomonadota</taxon>
        <taxon>Gammaproteobacteria</taxon>
        <taxon>Thiotrichales</taxon>
        <taxon>Piscirickettsiaceae</taxon>
        <taxon>Thiomicrorhabdus</taxon>
    </lineage>
</organism>
<feature type="region of interest" description="Disordered" evidence="1">
    <location>
        <begin position="1"/>
        <end position="45"/>
    </location>
</feature>
<keyword evidence="3" id="KW-1185">Reference proteome</keyword>
<proteinExistence type="predicted"/>